<keyword evidence="12" id="KW-1133">Transmembrane helix</keyword>
<evidence type="ECO:0000256" key="6">
    <source>
        <dbReference type="ARBA" id="ARBA00022692"/>
    </source>
</evidence>
<evidence type="ECO:0000256" key="1">
    <source>
        <dbReference type="ARBA" id="ARBA00001798"/>
    </source>
</evidence>
<comment type="similarity">
    <text evidence="14">Belongs to the RBR family. RNF144 subfamily.</text>
</comment>
<evidence type="ECO:0000256" key="4">
    <source>
        <dbReference type="ARBA" id="ARBA00012251"/>
    </source>
</evidence>
<name>A0A336N0W9_CULSO</name>
<reference evidence="18" key="1">
    <citation type="submission" date="2018-04" db="EMBL/GenBank/DDBJ databases">
        <authorList>
            <person name="Go L.Y."/>
            <person name="Mitchell J.A."/>
        </authorList>
    </citation>
    <scope>NUCLEOTIDE SEQUENCE</scope>
    <source>
        <tissue evidence="18">Whole organism</tissue>
    </source>
</reference>
<feature type="compositionally biased region" description="Basic residues" evidence="16">
    <location>
        <begin position="50"/>
        <end position="60"/>
    </location>
</feature>
<dbReference type="AlphaFoldDB" id="A0A336N0W9"/>
<feature type="compositionally biased region" description="Basic and acidic residues" evidence="16">
    <location>
        <begin position="249"/>
        <end position="259"/>
    </location>
</feature>
<keyword evidence="7" id="KW-0479">Metal-binding</keyword>
<keyword evidence="5" id="KW-0808">Transferase</keyword>
<protein>
    <recommendedName>
        <fullName evidence="4">RBR-type E3 ubiquitin transferase</fullName>
        <ecNumber evidence="4">2.3.2.31</ecNumber>
    </recommendedName>
</protein>
<dbReference type="FunFam" id="3.30.40.10:FF:000051">
    <property type="entry name" value="RBR-type E3 ubiquitin transferase"/>
    <property type="match status" value="1"/>
</dbReference>
<evidence type="ECO:0000256" key="12">
    <source>
        <dbReference type="ARBA" id="ARBA00022989"/>
    </source>
</evidence>
<evidence type="ECO:0000259" key="17">
    <source>
        <dbReference type="PROSITE" id="PS50089"/>
    </source>
</evidence>
<proteinExistence type="inferred from homology"/>
<dbReference type="PROSITE" id="PS50089">
    <property type="entry name" value="ZF_RING_2"/>
    <property type="match status" value="1"/>
</dbReference>
<dbReference type="GO" id="GO:0031090">
    <property type="term" value="C:organelle membrane"/>
    <property type="evidence" value="ECO:0007669"/>
    <property type="project" value="UniProtKB-ARBA"/>
</dbReference>
<keyword evidence="13" id="KW-0472">Membrane</keyword>
<dbReference type="Gene3D" id="3.30.40.10">
    <property type="entry name" value="Zinc/RING finger domain, C3HC4 (zinc finger)"/>
    <property type="match status" value="1"/>
</dbReference>
<dbReference type="InterPro" id="IPR001841">
    <property type="entry name" value="Znf_RING"/>
</dbReference>
<evidence type="ECO:0000256" key="13">
    <source>
        <dbReference type="ARBA" id="ARBA00023136"/>
    </source>
</evidence>
<feature type="compositionally biased region" description="Polar residues" evidence="16">
    <location>
        <begin position="236"/>
        <end position="248"/>
    </location>
</feature>
<dbReference type="GO" id="GO:0005737">
    <property type="term" value="C:cytoplasm"/>
    <property type="evidence" value="ECO:0007669"/>
    <property type="project" value="UniProtKB-ARBA"/>
</dbReference>
<evidence type="ECO:0000313" key="18">
    <source>
        <dbReference type="EMBL" id="SSX15812.1"/>
    </source>
</evidence>
<evidence type="ECO:0000256" key="11">
    <source>
        <dbReference type="ARBA" id="ARBA00022833"/>
    </source>
</evidence>
<feature type="compositionally biased region" description="Low complexity" evidence="16">
    <location>
        <begin position="61"/>
        <end position="75"/>
    </location>
</feature>
<evidence type="ECO:0000256" key="15">
    <source>
        <dbReference type="PROSITE-ProRule" id="PRU00175"/>
    </source>
</evidence>
<sequence length="670" mass="73263">MQSHQKPSKIIIPNNSTIERDNEQLGSIIPCKSPIISSEFEFLNPLIKSGKNHTHNKKYNTKNNNNNNNNNQNNANLNKLKRTVSDFGKIASGENIIRNNSGIISNDHQKKSSLKVIKSDYSLSKIAQQQQKELNEPSRGDGDGGCVEIQENDEILPLLLDTNTTLNSTNNNNNLTIKVITDDKNVLLFTKKNINGEKSSSSSVIGVNTTTSEIKIKESAERKFQKRQNLQLPLNGISLNSSFNNNTSKSDRIEKELKSESISPDTDSSGKKKNSWRHSWYAPESSSLHNLAGVKNKQHLNGTRPESVSLLEPHHNSQQFTAHHNSLSSSRIPRTNTVCIVPSGQSADTVSIGQPTAAPIPRKRKFEQFLKSLVGRRPSKEPPSPPLISSPEITVSKCPSEYNLSRLSRTKLNVSTTSLNSVHHKLWSVVPLLRKNGSCSSLSVPKRPAPFGGADYIGLRKCETVLALTNSNSSSGGPIRPLNRLRNNCGSSIATCSRCSSLLSLAAAGSKYSLNLSGGGFIPVSSNNCSNNAILPQQQQQQQILISSVVPESPTFTVIGATGSTYFSSSTQSSLSVCKLCLGECKAEKMTKISQCGCQFCTECMRAYVEFEITEGAYEVSCPDAMCPAQGVISIAEITALAAPSLVDKHHRYRLNRGEDKKKCLMSFFQ</sequence>
<keyword evidence="8" id="KW-0677">Repeat</keyword>
<dbReference type="EC" id="2.3.2.31" evidence="4"/>
<evidence type="ECO:0000256" key="2">
    <source>
        <dbReference type="ARBA" id="ARBA00004167"/>
    </source>
</evidence>
<keyword evidence="6" id="KW-0812">Transmembrane</keyword>
<evidence type="ECO:0000256" key="7">
    <source>
        <dbReference type="ARBA" id="ARBA00022723"/>
    </source>
</evidence>
<comment type="pathway">
    <text evidence="3">Protein modification; protein ubiquitination.</text>
</comment>
<dbReference type="GO" id="GO:0008270">
    <property type="term" value="F:zinc ion binding"/>
    <property type="evidence" value="ECO:0007669"/>
    <property type="project" value="UniProtKB-KW"/>
</dbReference>
<keyword evidence="10" id="KW-0833">Ubl conjugation pathway</keyword>
<evidence type="ECO:0000313" key="19">
    <source>
        <dbReference type="EMBL" id="SSX35159.1"/>
    </source>
</evidence>
<evidence type="ECO:0000256" key="10">
    <source>
        <dbReference type="ARBA" id="ARBA00022786"/>
    </source>
</evidence>
<comment type="catalytic activity">
    <reaction evidence="1">
        <text>[E2 ubiquitin-conjugating enzyme]-S-ubiquitinyl-L-cysteine + [acceptor protein]-L-lysine = [E2 ubiquitin-conjugating enzyme]-L-cysteine + [acceptor protein]-N(6)-ubiquitinyl-L-lysine.</text>
        <dbReference type="EC" id="2.3.2.31"/>
    </reaction>
</comment>
<organism evidence="19">
    <name type="scientific">Culicoides sonorensis</name>
    <name type="common">Biting midge</name>
    <dbReference type="NCBI Taxonomy" id="179676"/>
    <lineage>
        <taxon>Eukaryota</taxon>
        <taxon>Metazoa</taxon>
        <taxon>Ecdysozoa</taxon>
        <taxon>Arthropoda</taxon>
        <taxon>Hexapoda</taxon>
        <taxon>Insecta</taxon>
        <taxon>Pterygota</taxon>
        <taxon>Neoptera</taxon>
        <taxon>Endopterygota</taxon>
        <taxon>Diptera</taxon>
        <taxon>Nematocera</taxon>
        <taxon>Chironomoidea</taxon>
        <taxon>Ceratopogonidae</taxon>
        <taxon>Ceratopogoninae</taxon>
        <taxon>Culicoides</taxon>
        <taxon>Monoculicoides</taxon>
    </lineage>
</organism>
<evidence type="ECO:0000256" key="8">
    <source>
        <dbReference type="ARBA" id="ARBA00022737"/>
    </source>
</evidence>
<dbReference type="InterPro" id="IPR013083">
    <property type="entry name" value="Znf_RING/FYVE/PHD"/>
</dbReference>
<dbReference type="VEuPathDB" id="VectorBase:CSON009228"/>
<comment type="subcellular location">
    <subcellularLocation>
        <location evidence="2">Membrane</location>
        <topology evidence="2">Single-pass membrane protein</topology>
    </subcellularLocation>
</comment>
<evidence type="ECO:0000256" key="5">
    <source>
        <dbReference type="ARBA" id="ARBA00022679"/>
    </source>
</evidence>
<dbReference type="GO" id="GO:0061630">
    <property type="term" value="F:ubiquitin protein ligase activity"/>
    <property type="evidence" value="ECO:0007669"/>
    <property type="project" value="UniProtKB-EC"/>
</dbReference>
<dbReference type="EMBL" id="UFQS01003638">
    <property type="protein sequence ID" value="SSX15812.1"/>
    <property type="molecule type" value="Genomic_DNA"/>
</dbReference>
<reference evidence="19" key="2">
    <citation type="submission" date="2018-07" db="EMBL/GenBank/DDBJ databases">
        <authorList>
            <person name="Quirk P.G."/>
            <person name="Krulwich T.A."/>
        </authorList>
    </citation>
    <scope>NUCLEOTIDE SEQUENCE</scope>
</reference>
<keyword evidence="9 15" id="KW-0863">Zinc-finger</keyword>
<feature type="domain" description="RING-type" evidence="17">
    <location>
        <begin position="578"/>
        <end position="623"/>
    </location>
</feature>
<dbReference type="EMBL" id="UFQT01003638">
    <property type="protein sequence ID" value="SSX35159.1"/>
    <property type="molecule type" value="Genomic_DNA"/>
</dbReference>
<feature type="region of interest" description="Disordered" evidence="16">
    <location>
        <begin position="49"/>
        <end position="75"/>
    </location>
</feature>
<keyword evidence="11" id="KW-0862">Zinc</keyword>
<dbReference type="SUPFAM" id="SSF57850">
    <property type="entry name" value="RING/U-box"/>
    <property type="match status" value="1"/>
</dbReference>
<evidence type="ECO:0000256" key="14">
    <source>
        <dbReference type="ARBA" id="ARBA00038342"/>
    </source>
</evidence>
<evidence type="ECO:0000256" key="9">
    <source>
        <dbReference type="ARBA" id="ARBA00022771"/>
    </source>
</evidence>
<evidence type="ECO:0000256" key="16">
    <source>
        <dbReference type="SAM" id="MobiDB-lite"/>
    </source>
</evidence>
<accession>A0A336N0W9</accession>
<dbReference type="CDD" id="cd16632">
    <property type="entry name" value="mRING-HC-C4C4_RBR_RNF144"/>
    <property type="match status" value="1"/>
</dbReference>
<gene>
    <name evidence="19" type="primary">CSON009228</name>
</gene>
<feature type="region of interest" description="Disordered" evidence="16">
    <location>
        <begin position="236"/>
        <end position="276"/>
    </location>
</feature>
<evidence type="ECO:0000256" key="3">
    <source>
        <dbReference type="ARBA" id="ARBA00004906"/>
    </source>
</evidence>